<evidence type="ECO:0000259" key="5">
    <source>
        <dbReference type="PROSITE" id="PS51935"/>
    </source>
</evidence>
<gene>
    <name evidence="6" type="ORF">CDEE_0741</name>
</gene>
<dbReference type="KEGG" id="kct:CDEE_0741"/>
<evidence type="ECO:0000256" key="3">
    <source>
        <dbReference type="ARBA" id="ARBA00022801"/>
    </source>
</evidence>
<dbReference type="SUPFAM" id="SSF54001">
    <property type="entry name" value="Cysteine proteinases"/>
    <property type="match status" value="1"/>
</dbReference>
<protein>
    <submittedName>
        <fullName evidence="6">Cell wall-associated hydrolase of the NlpC/P60 family</fullName>
    </submittedName>
</protein>
<accession>M1LQ36</accession>
<evidence type="ECO:0000256" key="1">
    <source>
        <dbReference type="ARBA" id="ARBA00007074"/>
    </source>
</evidence>
<dbReference type="Pfam" id="PF00877">
    <property type="entry name" value="NLPC_P60"/>
    <property type="match status" value="1"/>
</dbReference>
<dbReference type="Gene3D" id="3.90.1720.10">
    <property type="entry name" value="endopeptidase domain like (from Nostoc punctiforme)"/>
    <property type="match status" value="1"/>
</dbReference>
<comment type="similarity">
    <text evidence="1">Belongs to the peptidase C40 family.</text>
</comment>
<dbReference type="InterPro" id="IPR000064">
    <property type="entry name" value="NLP_P60_dom"/>
</dbReference>
<keyword evidence="7" id="KW-1185">Reference proteome</keyword>
<dbReference type="InterPro" id="IPR038765">
    <property type="entry name" value="Papain-like_cys_pep_sf"/>
</dbReference>
<name>M1LQ36_9PROT</name>
<feature type="domain" description="NlpC/P60" evidence="5">
    <location>
        <begin position="53"/>
        <end position="176"/>
    </location>
</feature>
<proteinExistence type="inferred from homology"/>
<dbReference type="eggNOG" id="COG0791">
    <property type="taxonomic scope" value="Bacteria"/>
</dbReference>
<keyword evidence="3 6" id="KW-0378">Hydrolase</keyword>
<dbReference type="EMBL" id="CP003804">
    <property type="protein sequence ID" value="AGF47732.1"/>
    <property type="molecule type" value="Genomic_DNA"/>
</dbReference>
<keyword evidence="2" id="KW-0645">Protease</keyword>
<evidence type="ECO:0000313" key="7">
    <source>
        <dbReference type="Proteomes" id="UP000011686"/>
    </source>
</evidence>
<reference evidence="6 7" key="1">
    <citation type="journal article" date="2013" name="Genome Biol. Evol.">
        <title>Genome evolution and phylogenomic analysis of candidatus kinetoplastibacterium, the betaproteobacterial endosymbionts of strigomonas and angomonas.</title>
        <authorList>
            <person name="Alves J.M."/>
            <person name="Serrano M.G."/>
            <person name="Maia da Silva F."/>
            <person name="Voegtly L.J."/>
            <person name="Matveyev A.V."/>
            <person name="Teixeira M.M."/>
            <person name="Camargo E.P."/>
            <person name="Buck G.A."/>
        </authorList>
    </citation>
    <scope>NUCLEOTIDE SEQUENCE [LARGE SCALE GENOMIC DNA]</scope>
    <source>
        <strain evidence="6 7">TCC036E</strain>
    </source>
</reference>
<dbReference type="PANTHER" id="PTHR47053:SF1">
    <property type="entry name" value="MUREIN DD-ENDOPEPTIDASE MEPH-RELATED"/>
    <property type="match status" value="1"/>
</dbReference>
<dbReference type="AlphaFoldDB" id="M1LQ36"/>
<evidence type="ECO:0000256" key="2">
    <source>
        <dbReference type="ARBA" id="ARBA00022670"/>
    </source>
</evidence>
<sequence length="177" mass="20460">MIDYTILNISSIRTIIKKIFILIICINASSCCIQENPQNKVYIPQKIVLQTSSKKNIIFTKEALKQINKKYVYGGSSPQKGFDCSGLVYYCAKKSLNLNLPRTTKKLIKVGNQVSKRRVQTGDLVFFKTNHNQLHVGIYVKDDIFIHAPRTGKKIKFDNINSKYWSRKYITSRRICY</sequence>
<evidence type="ECO:0000313" key="6">
    <source>
        <dbReference type="EMBL" id="AGF47732.1"/>
    </source>
</evidence>
<dbReference type="GO" id="GO:0008234">
    <property type="term" value="F:cysteine-type peptidase activity"/>
    <property type="evidence" value="ECO:0007669"/>
    <property type="project" value="UniProtKB-KW"/>
</dbReference>
<dbReference type="HOGENOM" id="CLU_016043_7_1_4"/>
<dbReference type="PROSITE" id="PS51935">
    <property type="entry name" value="NLPC_P60"/>
    <property type="match status" value="1"/>
</dbReference>
<keyword evidence="4" id="KW-0788">Thiol protease</keyword>
<organism evidence="6 7">
    <name type="scientific">Candidatus Kinetoplastidibacterium crithidiae TCC036E</name>
    <dbReference type="NCBI Taxonomy" id="1208918"/>
    <lineage>
        <taxon>Bacteria</taxon>
        <taxon>Pseudomonadati</taxon>
        <taxon>Pseudomonadota</taxon>
        <taxon>Betaproteobacteria</taxon>
        <taxon>Candidatus Kinetoplastidibacterium</taxon>
    </lineage>
</organism>
<dbReference type="STRING" id="1208918.CDEE_0741"/>
<dbReference type="InterPro" id="IPR051202">
    <property type="entry name" value="Peptidase_C40"/>
</dbReference>
<evidence type="ECO:0000256" key="4">
    <source>
        <dbReference type="ARBA" id="ARBA00022807"/>
    </source>
</evidence>
<dbReference type="PATRIC" id="fig|1208918.3.peg.432"/>
<dbReference type="PANTHER" id="PTHR47053">
    <property type="entry name" value="MUREIN DD-ENDOPEPTIDASE MEPH-RELATED"/>
    <property type="match status" value="1"/>
</dbReference>
<dbReference type="Proteomes" id="UP000011686">
    <property type="component" value="Chromosome"/>
</dbReference>
<dbReference type="GO" id="GO:0006508">
    <property type="term" value="P:proteolysis"/>
    <property type="evidence" value="ECO:0007669"/>
    <property type="project" value="UniProtKB-KW"/>
</dbReference>